<evidence type="ECO:0000256" key="1">
    <source>
        <dbReference type="SAM" id="Phobius"/>
    </source>
</evidence>
<dbReference type="EMBL" id="OC316740">
    <property type="protein sequence ID" value="CAD7393518.1"/>
    <property type="molecule type" value="Genomic_DNA"/>
</dbReference>
<keyword evidence="1" id="KW-0472">Membrane</keyword>
<protein>
    <submittedName>
        <fullName evidence="2">Uncharacterized protein</fullName>
    </submittedName>
</protein>
<feature type="transmembrane region" description="Helical" evidence="1">
    <location>
        <begin position="65"/>
        <end position="84"/>
    </location>
</feature>
<proteinExistence type="predicted"/>
<organism evidence="2">
    <name type="scientific">Timema cristinae</name>
    <name type="common">Walking stick</name>
    <dbReference type="NCBI Taxonomy" id="61476"/>
    <lineage>
        <taxon>Eukaryota</taxon>
        <taxon>Metazoa</taxon>
        <taxon>Ecdysozoa</taxon>
        <taxon>Arthropoda</taxon>
        <taxon>Hexapoda</taxon>
        <taxon>Insecta</taxon>
        <taxon>Pterygota</taxon>
        <taxon>Neoptera</taxon>
        <taxon>Polyneoptera</taxon>
        <taxon>Phasmatodea</taxon>
        <taxon>Timematodea</taxon>
        <taxon>Timematoidea</taxon>
        <taxon>Timematidae</taxon>
        <taxon>Timema</taxon>
    </lineage>
</organism>
<evidence type="ECO:0000313" key="2">
    <source>
        <dbReference type="EMBL" id="CAD7393518.1"/>
    </source>
</evidence>
<keyword evidence="1" id="KW-1133">Transmembrane helix</keyword>
<gene>
    <name evidence="2" type="ORF">TCEB3V08_LOCUS1487</name>
</gene>
<name>A0A7R9CCJ6_TIMCR</name>
<reference evidence="2" key="1">
    <citation type="submission" date="2020-11" db="EMBL/GenBank/DDBJ databases">
        <authorList>
            <person name="Tran Van P."/>
        </authorList>
    </citation>
    <scope>NUCLEOTIDE SEQUENCE</scope>
</reference>
<accession>A0A7R9CCJ6</accession>
<sequence length="151" mass="17871">MIGNSTTKRTRLSDSQLRDNSSKMIDVGCWRNWTMWHFKWLRRLMRRHTRPIPQPKANQWRNRLAIAYAILAWNAFGLVCYMIYTGRKDWAKYYGLKTEEDDLLSPGVQWAKTLKISNAKVIRVSGMQVEHRCDINEGEIVEPNQEEQRLS</sequence>
<dbReference type="AlphaFoldDB" id="A0A7R9CCJ6"/>
<keyword evidence="1" id="KW-0812">Transmembrane</keyword>